<keyword evidence="2" id="KW-0121">Carboxypeptidase</keyword>
<keyword evidence="2" id="KW-0378">Hydrolase</keyword>
<dbReference type="GO" id="GO:0008658">
    <property type="term" value="F:penicillin binding"/>
    <property type="evidence" value="ECO:0007669"/>
    <property type="project" value="InterPro"/>
</dbReference>
<dbReference type="KEGG" id="tpi:TREPR_2209"/>
<name>F5YIJ4_TREPZ</name>
<feature type="domain" description="PASTA" evidence="5">
    <location>
        <begin position="576"/>
        <end position="630"/>
    </location>
</feature>
<evidence type="ECO:0000259" key="5">
    <source>
        <dbReference type="PROSITE" id="PS51178"/>
    </source>
</evidence>
<dbReference type="STRING" id="545694.TREPR_2209"/>
<accession>F5YIJ4</accession>
<keyword evidence="3 4" id="KW-0472">Membrane</keyword>
<reference evidence="6 7" key="2">
    <citation type="journal article" date="2011" name="ISME J.">
        <title>RNA-seq reveals cooperative metabolic interactions between two termite-gut spirochete species in co-culture.</title>
        <authorList>
            <person name="Rosenthal A.Z."/>
            <person name="Matson E.G."/>
            <person name="Eldar A."/>
            <person name="Leadbetter J.R."/>
        </authorList>
    </citation>
    <scope>NUCLEOTIDE SEQUENCE [LARGE SCALE GENOMIC DNA]</scope>
    <source>
        <strain evidence="7">ATCC BAA-887 / DSM 12427 / ZAS-2</strain>
    </source>
</reference>
<dbReference type="EMBL" id="CP001843">
    <property type="protein sequence ID" value="AEF85321.1"/>
    <property type="molecule type" value="Genomic_DNA"/>
</dbReference>
<keyword evidence="7" id="KW-1185">Reference proteome</keyword>
<dbReference type="GO" id="GO:0005886">
    <property type="term" value="C:plasma membrane"/>
    <property type="evidence" value="ECO:0007669"/>
    <property type="project" value="TreeGrafter"/>
</dbReference>
<gene>
    <name evidence="6" type="ordered locus">TREPR_2209</name>
</gene>
<evidence type="ECO:0000313" key="7">
    <source>
        <dbReference type="Proteomes" id="UP000009223"/>
    </source>
</evidence>
<comment type="subcellular location">
    <subcellularLocation>
        <location evidence="1">Membrane</location>
    </subcellularLocation>
</comment>
<dbReference type="RefSeq" id="WP_015707981.1">
    <property type="nucleotide sequence ID" value="NC_015578.1"/>
</dbReference>
<dbReference type="eggNOG" id="COG0768">
    <property type="taxonomic scope" value="Bacteria"/>
</dbReference>
<organism evidence="6 7">
    <name type="scientific">Treponema primitia (strain ATCC BAA-887 / DSM 12427 / ZAS-2)</name>
    <dbReference type="NCBI Taxonomy" id="545694"/>
    <lineage>
        <taxon>Bacteria</taxon>
        <taxon>Pseudomonadati</taxon>
        <taxon>Spirochaetota</taxon>
        <taxon>Spirochaetia</taxon>
        <taxon>Spirochaetales</taxon>
        <taxon>Treponemataceae</taxon>
        <taxon>Treponema</taxon>
    </lineage>
</organism>
<dbReference type="Pfam" id="PF00905">
    <property type="entry name" value="Transpeptidase"/>
    <property type="match status" value="1"/>
</dbReference>
<protein>
    <submittedName>
        <fullName evidence="6">Penicillin-binding protein</fullName>
    </submittedName>
</protein>
<dbReference type="InterPro" id="IPR036138">
    <property type="entry name" value="PBP_dimer_sf"/>
</dbReference>
<evidence type="ECO:0000256" key="4">
    <source>
        <dbReference type="SAM" id="Phobius"/>
    </source>
</evidence>
<feature type="transmembrane region" description="Helical" evidence="4">
    <location>
        <begin position="20"/>
        <end position="40"/>
    </location>
</feature>
<proteinExistence type="predicted"/>
<dbReference type="Proteomes" id="UP000009223">
    <property type="component" value="Chromosome"/>
</dbReference>
<dbReference type="InterPro" id="IPR012338">
    <property type="entry name" value="Beta-lactam/transpept-like"/>
</dbReference>
<dbReference type="AlphaFoldDB" id="F5YIJ4"/>
<dbReference type="InterPro" id="IPR005543">
    <property type="entry name" value="PASTA_dom"/>
</dbReference>
<dbReference type="PANTHER" id="PTHR30627:SF1">
    <property type="entry name" value="PEPTIDOGLYCAN D,D-TRANSPEPTIDASE FTSI"/>
    <property type="match status" value="1"/>
</dbReference>
<dbReference type="HOGENOM" id="CLU_009289_6_1_12"/>
<reference evidence="7" key="1">
    <citation type="submission" date="2009-12" db="EMBL/GenBank/DDBJ databases">
        <title>Complete sequence of Treponema primitia strain ZAS-2.</title>
        <authorList>
            <person name="Tetu S.G."/>
            <person name="Matson E."/>
            <person name="Ren Q."/>
            <person name="Seshadri R."/>
            <person name="Elbourne L."/>
            <person name="Hassan K.A."/>
            <person name="Durkin A."/>
            <person name="Radune D."/>
            <person name="Mohamoud Y."/>
            <person name="Shay R."/>
            <person name="Jin S."/>
            <person name="Zhang X."/>
            <person name="Lucey K."/>
            <person name="Ballor N.R."/>
            <person name="Ottesen E."/>
            <person name="Rosenthal R."/>
            <person name="Allen A."/>
            <person name="Leadbetter J.R."/>
            <person name="Paulsen I.T."/>
        </authorList>
    </citation>
    <scope>NUCLEOTIDE SEQUENCE [LARGE SCALE GENOMIC DNA]</scope>
    <source>
        <strain evidence="7">ATCC BAA-887 / DSM 12427 / ZAS-2</strain>
    </source>
</reference>
<keyword evidence="4" id="KW-0812">Transmembrane</keyword>
<dbReference type="SUPFAM" id="SSF56601">
    <property type="entry name" value="beta-lactamase/transpeptidase-like"/>
    <property type="match status" value="1"/>
</dbReference>
<evidence type="ECO:0000256" key="2">
    <source>
        <dbReference type="ARBA" id="ARBA00022645"/>
    </source>
</evidence>
<dbReference type="PROSITE" id="PS51178">
    <property type="entry name" value="PASTA"/>
    <property type="match status" value="1"/>
</dbReference>
<dbReference type="InterPro" id="IPR005311">
    <property type="entry name" value="PBP_dimer"/>
</dbReference>
<dbReference type="SUPFAM" id="SSF56519">
    <property type="entry name" value="Penicillin binding protein dimerisation domain"/>
    <property type="match status" value="1"/>
</dbReference>
<evidence type="ECO:0000256" key="1">
    <source>
        <dbReference type="ARBA" id="ARBA00004370"/>
    </source>
</evidence>
<keyword evidence="2" id="KW-0645">Protease</keyword>
<dbReference type="GO" id="GO:0071555">
    <property type="term" value="P:cell wall organization"/>
    <property type="evidence" value="ECO:0007669"/>
    <property type="project" value="TreeGrafter"/>
</dbReference>
<evidence type="ECO:0000256" key="3">
    <source>
        <dbReference type="ARBA" id="ARBA00023136"/>
    </source>
</evidence>
<dbReference type="InterPro" id="IPR050515">
    <property type="entry name" value="Beta-lactam/transpept"/>
</dbReference>
<dbReference type="Gene3D" id="3.90.1310.10">
    <property type="entry name" value="Penicillin-binding protein 2a (Domain 2)"/>
    <property type="match status" value="1"/>
</dbReference>
<keyword evidence="4" id="KW-1133">Transmembrane helix</keyword>
<evidence type="ECO:0000313" key="6">
    <source>
        <dbReference type="EMBL" id="AEF85321.1"/>
    </source>
</evidence>
<dbReference type="SUPFAM" id="SSF54184">
    <property type="entry name" value="Penicillin-binding protein 2x (pbp-2x), c-terminal domain"/>
    <property type="match status" value="1"/>
</dbReference>
<dbReference type="InterPro" id="IPR001460">
    <property type="entry name" value="PCN-bd_Tpept"/>
</dbReference>
<dbReference type="OrthoDB" id="9770103at2"/>
<dbReference type="Pfam" id="PF03793">
    <property type="entry name" value="PASTA"/>
    <property type="match status" value="1"/>
</dbReference>
<dbReference type="PANTHER" id="PTHR30627">
    <property type="entry name" value="PEPTIDOGLYCAN D,D-TRANSPEPTIDASE"/>
    <property type="match status" value="1"/>
</dbReference>
<sequence>MTDRNDNKTNPPSQRRFHIFIAIFAILGLGVLVRYGVLMLSPSGSTGNGNTGQPFVERGPILDRNGRILAIQTRLGNITIWRPDIEDQDVLSRDLAPILNMSPELIKSKIDSGISDFVYLKKQAEQSTIREIENLKAEGRLRGVGIEAIVGRIYPEKRLASQIIGFVGNENNNGLGGIEYAFESELSPPEAKSRGGSGNQVFLTIDANVQHILEEIAERTRLESRAEAVMFIAMDPRSGDILGSASLPNFDPNDINSSSELSRMDRPAIWSYEPGSVFKVFSISALMESGAVGAGSTFLCDGHYERVTNRGERIVISCLSAHGRVTARDIITYSCNAGAAYAADRLSATPFYDLLQNYGFGTRTGAGSPGETVGFLRSVDRWSERSKPTIALGQEIAVSALQMVQAATAVANDGVLVPPRIVSRIVSPKGEIIRSYEGGQGRRVLKAEVARAMRSYMVDVTSEIGTGWRANIRDLSLAVKTGTAQLIDPVTKGYSDTDFVASCIALLPAESPSLILYLAIIKPKGEILGGRIAAPPIREAAETLVDYLGIPRGRNPQISHSGSISLPQVISPIVDTVVPNFGGYSKRELLPLLLRDDLHLEISGNGWVSRQSPAPGTPLNEDTVIVLELE</sequence>
<dbReference type="Gene3D" id="3.40.710.10">
    <property type="entry name" value="DD-peptidase/beta-lactamase superfamily"/>
    <property type="match status" value="1"/>
</dbReference>
<dbReference type="GO" id="GO:0004180">
    <property type="term" value="F:carboxypeptidase activity"/>
    <property type="evidence" value="ECO:0007669"/>
    <property type="project" value="UniProtKB-KW"/>
</dbReference>
<dbReference type="Pfam" id="PF03717">
    <property type="entry name" value="PBP_dimer"/>
    <property type="match status" value="1"/>
</dbReference>
<dbReference type="Gene3D" id="3.30.450.330">
    <property type="match status" value="1"/>
</dbReference>